<dbReference type="Proteomes" id="UP000461768">
    <property type="component" value="Unassembled WGS sequence"/>
</dbReference>
<reference evidence="2 3" key="2">
    <citation type="submission" date="2020-02" db="EMBL/GenBank/DDBJ databases">
        <title>Candidatus Galacturonibacter soehngenii shows hetero-acetogenic catabolism of galacturonic acid but lacks a canonical carbon monoxide dehydrogenase/acetyl-CoA synthase complex.</title>
        <authorList>
            <person name="Diender M."/>
            <person name="Stouten G.R."/>
            <person name="Petersen J.F."/>
            <person name="Nielsen P.H."/>
            <person name="Dueholm M.S."/>
            <person name="Pronk J.T."/>
            <person name="Van Loosdrecht M.C.M."/>
        </authorList>
    </citation>
    <scope>NUCLEOTIDE SEQUENCE [LARGE SCALE GENOMIC DNA]</scope>
    <source>
        <strain evidence="2">GalUA</strain>
    </source>
</reference>
<evidence type="ECO:0000313" key="3">
    <source>
        <dbReference type="Proteomes" id="UP000461768"/>
    </source>
</evidence>
<dbReference type="RefSeq" id="WP_151148309.1">
    <property type="nucleotide sequence ID" value="NZ_WAGX01000008.1"/>
</dbReference>
<protein>
    <recommendedName>
        <fullName evidence="1">Abortive phage infection protein C-terminal domain-containing protein</fullName>
    </recommendedName>
</protein>
<evidence type="ECO:0000313" key="2">
    <source>
        <dbReference type="EMBL" id="KAB1434308.1"/>
    </source>
</evidence>
<organism evidence="2 3">
    <name type="scientific">Candidatus Galacturonatibacter soehngenii</name>
    <dbReference type="NCBI Taxonomy" id="2307010"/>
    <lineage>
        <taxon>Bacteria</taxon>
        <taxon>Bacillati</taxon>
        <taxon>Bacillota</taxon>
        <taxon>Clostridia</taxon>
        <taxon>Lachnospirales</taxon>
        <taxon>Lachnospiraceae</taxon>
        <taxon>Candidatus Galacturonatibacter</taxon>
    </lineage>
</organism>
<sequence>MQEIIKSEIKKVKDYYLQSKQMNLTDDRAFSHVILNYYFGMELDDQLDCVTDGPNDGGIDFLYYDEDENKVVLCQAKCTSKLDNNTIISELDKMASTIKNFEIGNTSMYNDKLKIALQNSLDRLPEDSAGNVEYNLFTTADIDVNSAIKKIGNTTHAFSVDAIVLLSQEDIENKIMDVQETLQIVLHDKVIIDKANNCLEYESNDSKGIMVNVLSSSIVALYNKYASKGLFDLNIRKYIKNTLVDSGIKNTLDKDRANFWFLNNGIIIACEDFDPDGNTIKLDSFSIVNGGQTTTLISTYKSKDNDEFYIPCKIIAQKKQDDDMLVFFTQIAEASNSQKPIFARDLKSNAPEMVRFARWLGDYGIFLEIKRGIRSNKKYRFSMKNDELGQLILSMVFQQPGTSRSGKKTIFEKPNVYGKIYKVNYAKDQEKKQFIIDLIDLYERYSQIEEKLKKSDELTEMQMEVLKNGKQIMFAIFGTLYRIENGDITEQEIKKEPQVVKNVGFTYGGFISNYKKDDLNEKIENVIKGALLIISDGYTAAYKNGLTTSVSNYFKTDSKYYETILPNFMMYMSMAMGKEIKNSYDFLKR</sequence>
<keyword evidence="3" id="KW-1185">Reference proteome</keyword>
<reference evidence="2 3" key="1">
    <citation type="submission" date="2019-09" db="EMBL/GenBank/DDBJ databases">
        <authorList>
            <person name="Valk L.C."/>
        </authorList>
    </citation>
    <scope>NUCLEOTIDE SEQUENCE [LARGE SCALE GENOMIC DNA]</scope>
    <source>
        <strain evidence="2">GalUA</strain>
    </source>
</reference>
<evidence type="ECO:0000259" key="1">
    <source>
        <dbReference type="Pfam" id="PF10592"/>
    </source>
</evidence>
<dbReference type="Pfam" id="PF10592">
    <property type="entry name" value="AIPR"/>
    <property type="match status" value="1"/>
</dbReference>
<name>A0A7V7QHB8_9FIRM</name>
<proteinExistence type="predicted"/>
<dbReference type="OrthoDB" id="9806213at2"/>
<accession>A0A7V7QHB8</accession>
<dbReference type="AlphaFoldDB" id="A0A7V7QHB8"/>
<feature type="domain" description="Abortive phage infection protein C-terminal" evidence="1">
    <location>
        <begin position="231"/>
        <end position="499"/>
    </location>
</feature>
<comment type="caution">
    <text evidence="2">The sequence shown here is derived from an EMBL/GenBank/DDBJ whole genome shotgun (WGS) entry which is preliminary data.</text>
</comment>
<dbReference type="EMBL" id="WAGX01000008">
    <property type="protein sequence ID" value="KAB1434308.1"/>
    <property type="molecule type" value="Genomic_DNA"/>
</dbReference>
<gene>
    <name evidence="2" type="ORF">F7O84_17620</name>
</gene>
<dbReference type="InterPro" id="IPR018891">
    <property type="entry name" value="AIPR_C"/>
</dbReference>